<reference evidence="3" key="1">
    <citation type="submission" date="2020-05" db="EMBL/GenBank/DDBJ databases">
        <title>Frigoriglobus tundricola gen. nov., sp. nov., a psychrotolerant cellulolytic planctomycete of the family Gemmataceae with two divergent copies of 16S rRNA gene.</title>
        <authorList>
            <person name="Kulichevskaya I.S."/>
            <person name="Ivanova A.A."/>
            <person name="Naumoff D.G."/>
            <person name="Beletsky A.V."/>
            <person name="Rijpstra W.I.C."/>
            <person name="Sinninghe Damste J.S."/>
            <person name="Mardanov A.V."/>
            <person name="Ravin N.V."/>
            <person name="Dedysh S.N."/>
        </authorList>
    </citation>
    <scope>NUCLEOTIDE SEQUENCE [LARGE SCALE GENOMIC DNA]</scope>
    <source>
        <strain evidence="3">PL17</strain>
    </source>
</reference>
<accession>A0A6M5Z4C4</accession>
<evidence type="ECO:0000313" key="3">
    <source>
        <dbReference type="Proteomes" id="UP000503447"/>
    </source>
</evidence>
<evidence type="ECO:0000313" key="2">
    <source>
        <dbReference type="EMBL" id="QJX00314.1"/>
    </source>
</evidence>
<feature type="signal peptide" evidence="1">
    <location>
        <begin position="1"/>
        <end position="24"/>
    </location>
</feature>
<name>A0A6M5Z4C4_9BACT</name>
<keyword evidence="3" id="KW-1185">Reference proteome</keyword>
<dbReference type="Proteomes" id="UP000503447">
    <property type="component" value="Chromosome"/>
</dbReference>
<dbReference type="KEGG" id="ftj:FTUN_7940"/>
<feature type="chain" id="PRO_5026747360" evidence="1">
    <location>
        <begin position="25"/>
        <end position="124"/>
    </location>
</feature>
<organism evidence="2 3">
    <name type="scientific">Frigoriglobus tundricola</name>
    <dbReference type="NCBI Taxonomy" id="2774151"/>
    <lineage>
        <taxon>Bacteria</taxon>
        <taxon>Pseudomonadati</taxon>
        <taxon>Planctomycetota</taxon>
        <taxon>Planctomycetia</taxon>
        <taxon>Gemmatales</taxon>
        <taxon>Gemmataceae</taxon>
        <taxon>Frigoriglobus</taxon>
    </lineage>
</organism>
<dbReference type="AlphaFoldDB" id="A0A6M5Z4C4"/>
<gene>
    <name evidence="2" type="ORF">FTUN_7940</name>
</gene>
<evidence type="ECO:0000256" key="1">
    <source>
        <dbReference type="SAM" id="SignalP"/>
    </source>
</evidence>
<dbReference type="RefSeq" id="WP_171475089.1">
    <property type="nucleotide sequence ID" value="NZ_CP053452.2"/>
</dbReference>
<protein>
    <submittedName>
        <fullName evidence="2">Uncharacterized protein</fullName>
    </submittedName>
</protein>
<proteinExistence type="predicted"/>
<sequence>MFPRRSRLLAFAFAALCAVVGAGAADAGWVTIKNDTNKAVTVQEVVVVNGKQVRGKPTKLLAGESFREFQNTPGIKSYEVLDAGAQPMTLWNGNLNCKAATQSFSISTVNGKLGVFCSPEPKKP</sequence>
<dbReference type="EMBL" id="CP053452">
    <property type="protein sequence ID" value="QJX00314.1"/>
    <property type="molecule type" value="Genomic_DNA"/>
</dbReference>
<keyword evidence="1" id="KW-0732">Signal</keyword>